<dbReference type="PANTHER" id="PTHR34846:SF5">
    <property type="entry name" value="CARBOXYMUCONOLACTONE DECARBOXYLASE-LIKE DOMAIN-CONTAINING PROTEIN"/>
    <property type="match status" value="1"/>
</dbReference>
<dbReference type="InterPro" id="IPR003779">
    <property type="entry name" value="CMD-like"/>
</dbReference>
<evidence type="ECO:0000313" key="2">
    <source>
        <dbReference type="EMBL" id="MCM5678104.1"/>
    </source>
</evidence>
<dbReference type="Pfam" id="PF02627">
    <property type="entry name" value="CMD"/>
    <property type="match status" value="1"/>
</dbReference>
<gene>
    <name evidence="2" type="ORF">M8A51_00985</name>
</gene>
<dbReference type="Gene3D" id="1.20.1290.10">
    <property type="entry name" value="AhpD-like"/>
    <property type="match status" value="1"/>
</dbReference>
<sequence>MTTPRIDPLSAPLPAGIADRLRRLLPQGMPAPQIFLTVARNEGLFEHLVDSGLLGPTGLLDRGALAPALRELVILRTCTASRNAYEFSLHEQTISQRTGLTPQQIDDLRQTALNETLWSPAERAVAALVDGLVQRLDVSDEAFEQARRHFDDATLIEITQLVGLYTGVAMLVALARPRFDRYRAAAG</sequence>
<proteinExistence type="predicted"/>
<feature type="domain" description="Carboxymuconolactone decarboxylase-like" evidence="1">
    <location>
        <begin position="59"/>
        <end position="128"/>
    </location>
</feature>
<dbReference type="InterPro" id="IPR029032">
    <property type="entry name" value="AhpD-like"/>
</dbReference>
<dbReference type="PANTHER" id="PTHR34846">
    <property type="entry name" value="4-CARBOXYMUCONOLACTONE DECARBOXYLASE FAMILY PROTEIN (AFU_ORTHOLOGUE AFUA_6G11590)"/>
    <property type="match status" value="1"/>
</dbReference>
<evidence type="ECO:0000259" key="1">
    <source>
        <dbReference type="Pfam" id="PF02627"/>
    </source>
</evidence>
<keyword evidence="3" id="KW-1185">Reference proteome</keyword>
<comment type="caution">
    <text evidence="2">The sequence shown here is derived from an EMBL/GenBank/DDBJ whole genome shotgun (WGS) entry which is preliminary data.</text>
</comment>
<accession>A0ABT0YI49</accession>
<dbReference type="RefSeq" id="WP_251776224.1">
    <property type="nucleotide sequence ID" value="NZ_JAMKFE010000001.1"/>
</dbReference>
<dbReference type="SUPFAM" id="SSF69118">
    <property type="entry name" value="AhpD-like"/>
    <property type="match status" value="1"/>
</dbReference>
<protein>
    <submittedName>
        <fullName evidence="2">Carboxymuconolactone decarboxylase family protein</fullName>
    </submittedName>
</protein>
<dbReference type="EMBL" id="JAMKFE010000001">
    <property type="protein sequence ID" value="MCM5678104.1"/>
    <property type="molecule type" value="Genomic_DNA"/>
</dbReference>
<evidence type="ECO:0000313" key="3">
    <source>
        <dbReference type="Proteomes" id="UP001165541"/>
    </source>
</evidence>
<name>A0ABT0YI49_9BURK</name>
<organism evidence="2 3">
    <name type="scientific">Caldimonas mangrovi</name>
    <dbReference type="NCBI Taxonomy" id="2944811"/>
    <lineage>
        <taxon>Bacteria</taxon>
        <taxon>Pseudomonadati</taxon>
        <taxon>Pseudomonadota</taxon>
        <taxon>Betaproteobacteria</taxon>
        <taxon>Burkholderiales</taxon>
        <taxon>Sphaerotilaceae</taxon>
        <taxon>Caldimonas</taxon>
    </lineage>
</organism>
<dbReference type="Proteomes" id="UP001165541">
    <property type="component" value="Unassembled WGS sequence"/>
</dbReference>
<reference evidence="2" key="1">
    <citation type="submission" date="2022-05" db="EMBL/GenBank/DDBJ databases">
        <title>Schlegelella sp. nov., isolated from mangrove soil.</title>
        <authorList>
            <person name="Liu Y."/>
            <person name="Ge X."/>
            <person name="Liu W."/>
        </authorList>
    </citation>
    <scope>NUCLEOTIDE SEQUENCE</scope>
    <source>
        <strain evidence="2">S2-27</strain>
    </source>
</reference>